<evidence type="ECO:0000313" key="4">
    <source>
        <dbReference type="Proteomes" id="UP000694398"/>
    </source>
</evidence>
<feature type="signal peptide" evidence="2">
    <location>
        <begin position="1"/>
        <end position="18"/>
    </location>
</feature>
<dbReference type="Proteomes" id="UP000694398">
    <property type="component" value="Unassembled WGS sequence"/>
</dbReference>
<dbReference type="Ensembl" id="ENSCLAT00000020914.1">
    <property type="protein sequence ID" value="ENSCLAP00000020716.1"/>
    <property type="gene ID" value="ENSCLAG00000014195.1"/>
</dbReference>
<evidence type="ECO:0000256" key="1">
    <source>
        <dbReference type="SAM" id="MobiDB-lite"/>
    </source>
</evidence>
<dbReference type="Pfam" id="PF15028">
    <property type="entry name" value="PTCRA"/>
    <property type="match status" value="1"/>
</dbReference>
<name>A0A8C2VUJ3_CHILA</name>
<dbReference type="SUPFAM" id="SSF48726">
    <property type="entry name" value="Immunoglobulin"/>
    <property type="match status" value="1"/>
</dbReference>
<dbReference type="GO" id="GO:0070242">
    <property type="term" value="P:thymocyte apoptotic process"/>
    <property type="evidence" value="ECO:0007669"/>
    <property type="project" value="Ensembl"/>
</dbReference>
<reference evidence="3" key="1">
    <citation type="submission" date="2025-08" db="UniProtKB">
        <authorList>
            <consortium name="Ensembl"/>
        </authorList>
    </citation>
    <scope>IDENTIFICATION</scope>
</reference>
<accession>A0A8C2VUJ3</accession>
<gene>
    <name evidence="3" type="primary">Ptcra</name>
</gene>
<dbReference type="GO" id="GO:0070244">
    <property type="term" value="P:negative regulation of thymocyte apoptotic process"/>
    <property type="evidence" value="ECO:0007669"/>
    <property type="project" value="Ensembl"/>
</dbReference>
<reference evidence="3" key="2">
    <citation type="submission" date="2025-09" db="UniProtKB">
        <authorList>
            <consortium name="Ensembl"/>
        </authorList>
    </citation>
    <scope>IDENTIFICATION</scope>
</reference>
<sequence length="189" mass="19553">MVGMRLLLLLAFECPALPTGPGAAVFPSLAPPVTLLVGGQRRTMVVCLVLDAAPPGLDGSVWFSAGNGSALDTFTYGPAPATDGTWTALAQLSLPAEDPAAWEPLVCHAEPGAGGPRRSTQPLRLSGAASGTRTCLQEPPGGFQAQGLWLGALRLLLFKLLLLDVLLTCTHLPQPPAATGSYHPGTWPQ</sequence>
<feature type="region of interest" description="Disordered" evidence="1">
    <location>
        <begin position="112"/>
        <end position="132"/>
    </location>
</feature>
<keyword evidence="4" id="KW-1185">Reference proteome</keyword>
<evidence type="ECO:0000313" key="3">
    <source>
        <dbReference type="Ensembl" id="ENSCLAP00000020716.1"/>
    </source>
</evidence>
<evidence type="ECO:0008006" key="5">
    <source>
        <dbReference type="Google" id="ProtNLM"/>
    </source>
</evidence>
<dbReference type="InterPro" id="IPR013783">
    <property type="entry name" value="Ig-like_fold"/>
</dbReference>
<keyword evidence="2" id="KW-0732">Signal</keyword>
<dbReference type="OMA" id="WEEGSYP"/>
<dbReference type="PANTHER" id="PTHR37866:SF1">
    <property type="entry name" value="PRE T-CELL ANTIGEN RECEPTOR ALPHA"/>
    <property type="match status" value="1"/>
</dbReference>
<feature type="chain" id="PRO_5034682291" description="Pre T-cell antigen receptor alpha" evidence="2">
    <location>
        <begin position="19"/>
        <end position="189"/>
    </location>
</feature>
<organism evidence="3 4">
    <name type="scientific">Chinchilla lanigera</name>
    <name type="common">Long-tailed chinchilla</name>
    <name type="synonym">Chinchilla villidera</name>
    <dbReference type="NCBI Taxonomy" id="34839"/>
    <lineage>
        <taxon>Eukaryota</taxon>
        <taxon>Metazoa</taxon>
        <taxon>Chordata</taxon>
        <taxon>Craniata</taxon>
        <taxon>Vertebrata</taxon>
        <taxon>Euteleostomi</taxon>
        <taxon>Mammalia</taxon>
        <taxon>Eutheria</taxon>
        <taxon>Euarchontoglires</taxon>
        <taxon>Glires</taxon>
        <taxon>Rodentia</taxon>
        <taxon>Hystricomorpha</taxon>
        <taxon>Chinchillidae</taxon>
        <taxon>Chinchilla</taxon>
    </lineage>
</organism>
<dbReference type="AlphaFoldDB" id="A0A8C2VUJ3"/>
<feature type="compositionally biased region" description="Polar residues" evidence="1">
    <location>
        <begin position="118"/>
        <end position="132"/>
    </location>
</feature>
<protein>
    <recommendedName>
        <fullName evidence="5">Pre T-cell antigen receptor alpha</fullName>
    </recommendedName>
</protein>
<dbReference type="InterPro" id="IPR036179">
    <property type="entry name" value="Ig-like_dom_sf"/>
</dbReference>
<evidence type="ECO:0000256" key="2">
    <source>
        <dbReference type="SAM" id="SignalP"/>
    </source>
</evidence>
<dbReference type="PANTHER" id="PTHR37866">
    <property type="entry name" value="PRE T-CELL ANTIGEN RECEPTOR ALPHA"/>
    <property type="match status" value="1"/>
</dbReference>
<dbReference type="Gene3D" id="2.60.40.10">
    <property type="entry name" value="Immunoglobulins"/>
    <property type="match status" value="1"/>
</dbReference>
<proteinExistence type="predicted"/>
<dbReference type="InterPro" id="IPR027834">
    <property type="entry name" value="PTCRA"/>
</dbReference>
<dbReference type="GeneTree" id="ENSGT00390000007712"/>